<gene>
    <name evidence="2" type="ORF">DQ384_07945</name>
</gene>
<dbReference type="PROSITE" id="PS50043">
    <property type="entry name" value="HTH_LUXR_2"/>
    <property type="match status" value="1"/>
</dbReference>
<dbReference type="PRINTS" id="PR00364">
    <property type="entry name" value="DISEASERSIST"/>
</dbReference>
<dbReference type="EMBL" id="QOIL01000004">
    <property type="protein sequence ID" value="RCG31507.1"/>
    <property type="molecule type" value="Genomic_DNA"/>
</dbReference>
<dbReference type="Gene3D" id="1.25.40.10">
    <property type="entry name" value="Tetratricopeptide repeat domain"/>
    <property type="match status" value="1"/>
</dbReference>
<dbReference type="Pfam" id="PF25872">
    <property type="entry name" value="HTH_77"/>
    <property type="match status" value="1"/>
</dbReference>
<dbReference type="Pfam" id="PF00196">
    <property type="entry name" value="GerE"/>
    <property type="match status" value="1"/>
</dbReference>
<dbReference type="SMART" id="SM00421">
    <property type="entry name" value="HTH_LUXR"/>
    <property type="match status" value="1"/>
</dbReference>
<dbReference type="InterPro" id="IPR002182">
    <property type="entry name" value="NB-ARC"/>
</dbReference>
<accession>A0A367FP66</accession>
<proteinExistence type="predicted"/>
<dbReference type="CDD" id="cd06170">
    <property type="entry name" value="LuxR_C_like"/>
    <property type="match status" value="1"/>
</dbReference>
<dbReference type="GO" id="GO:0003677">
    <property type="term" value="F:DNA binding"/>
    <property type="evidence" value="ECO:0007669"/>
    <property type="project" value="InterPro"/>
</dbReference>
<dbReference type="InterPro" id="IPR011990">
    <property type="entry name" value="TPR-like_helical_dom_sf"/>
</dbReference>
<dbReference type="PANTHER" id="PTHR47691">
    <property type="entry name" value="REGULATOR-RELATED"/>
    <property type="match status" value="1"/>
</dbReference>
<dbReference type="GO" id="GO:0006355">
    <property type="term" value="P:regulation of DNA-templated transcription"/>
    <property type="evidence" value="ECO:0007669"/>
    <property type="project" value="InterPro"/>
</dbReference>
<organism evidence="2 3">
    <name type="scientific">Sphaerisporangium album</name>
    <dbReference type="NCBI Taxonomy" id="509200"/>
    <lineage>
        <taxon>Bacteria</taxon>
        <taxon>Bacillati</taxon>
        <taxon>Actinomycetota</taxon>
        <taxon>Actinomycetes</taxon>
        <taxon>Streptosporangiales</taxon>
        <taxon>Streptosporangiaceae</taxon>
        <taxon>Sphaerisporangium</taxon>
    </lineage>
</organism>
<sequence length="797" mass="87139">MSGMAVSTSRSRRTRGLPAEVTSFVGRRRELAEIRSLLSRSRLVTLTGVGGVGKTRLACRIATEVGRAFPDGVWFADLGSLDDPELLPQALADVLRLHEEGGRACVDRLAEHLSGKKALVILDNCEHLLHDCAVLTEELLACAPELRVIATSRQPLHIGGERTLAVLPLPLPEAGGRPMSVDALAQVDAVRLFVERAEAVLPDFAVTEANRDAVERICRRLDGIPLAIELAAVRLRALSVRQLLERLDDRFRLLASGTRAATPRHRTLRALVDWSYELCTEPERLLWARVSVFFGGLDLDAAEAVCSGDGIAREDVVDLVSGLVEKSVLLRDEAPPGVRYRLLETIRQYGRDRLAESGEQDALRRRHSDYYRELAGQARAHLFTGAQVEWLARLRLDHANLRGALASCFEHGGPEGARAGLETAADLLYHWKTSRHVREGRRWLDRGLLAVDEPGELRARALWVDAWLALMQGDDAVAVPMLGESRRIGERLGLDRVLAYVTLFSGMASLYQGDSGPAIKMFEEALASHRAAHDEVGEVVALTRLCLAYSFEGDSARAVACGQEALEICEARGEVWHKAYALMALGIEVWRQGDSARAAAMVKQGLRFNGALDDWFGVGICLEVLAWMASGDGDHERAARLFGALSGIWQAVGTQLSVFGHLTRYHDESVTRTRDALGDPAYRVSAAQGARLTLDEALAYAVEEPASVPEAERAYEPAPSPLTRRETEISRLVAEGLSNKEIAARLVIAQRTAEGHIEHILGKLGFHSRAQIAVWVAEQGRAGDGFASGWRGVPPEA</sequence>
<dbReference type="InterPro" id="IPR016032">
    <property type="entry name" value="Sig_transdc_resp-reg_C-effctor"/>
</dbReference>
<dbReference type="SUPFAM" id="SSF52540">
    <property type="entry name" value="P-loop containing nucleoside triphosphate hydrolases"/>
    <property type="match status" value="1"/>
</dbReference>
<dbReference type="PANTHER" id="PTHR47691:SF3">
    <property type="entry name" value="HTH-TYPE TRANSCRIPTIONAL REGULATOR RV0890C-RELATED"/>
    <property type="match status" value="1"/>
</dbReference>
<feature type="domain" description="HTH luxR-type" evidence="1">
    <location>
        <begin position="715"/>
        <end position="780"/>
    </location>
</feature>
<dbReference type="InterPro" id="IPR027417">
    <property type="entry name" value="P-loop_NTPase"/>
</dbReference>
<dbReference type="AlphaFoldDB" id="A0A367FP66"/>
<keyword evidence="3" id="KW-1185">Reference proteome</keyword>
<evidence type="ECO:0000313" key="3">
    <source>
        <dbReference type="Proteomes" id="UP000253094"/>
    </source>
</evidence>
<dbReference type="Proteomes" id="UP000253094">
    <property type="component" value="Unassembled WGS sequence"/>
</dbReference>
<dbReference type="Gene3D" id="3.40.50.300">
    <property type="entry name" value="P-loop containing nucleotide triphosphate hydrolases"/>
    <property type="match status" value="1"/>
</dbReference>
<protein>
    <submittedName>
        <fullName evidence="2">LuxR family transcriptional regulator</fullName>
    </submittedName>
</protein>
<dbReference type="Pfam" id="PF00931">
    <property type="entry name" value="NB-ARC"/>
    <property type="match status" value="1"/>
</dbReference>
<evidence type="ECO:0000259" key="1">
    <source>
        <dbReference type="PROSITE" id="PS50043"/>
    </source>
</evidence>
<dbReference type="SUPFAM" id="SSF48452">
    <property type="entry name" value="TPR-like"/>
    <property type="match status" value="1"/>
</dbReference>
<evidence type="ECO:0000313" key="2">
    <source>
        <dbReference type="EMBL" id="RCG31507.1"/>
    </source>
</evidence>
<name>A0A367FP66_9ACTN</name>
<comment type="caution">
    <text evidence="2">The sequence shown here is derived from an EMBL/GenBank/DDBJ whole genome shotgun (WGS) entry which is preliminary data.</text>
</comment>
<dbReference type="OrthoDB" id="3194665at2"/>
<reference evidence="2 3" key="1">
    <citation type="submission" date="2018-06" db="EMBL/GenBank/DDBJ databases">
        <title>Sphaerisporangium craniellae sp. nov., isolated from a marine sponge in the South China Sea.</title>
        <authorList>
            <person name="Li L."/>
        </authorList>
    </citation>
    <scope>NUCLEOTIDE SEQUENCE [LARGE SCALE GENOMIC DNA]</scope>
    <source>
        <strain evidence="2 3">CCTCC AA 208026</strain>
    </source>
</reference>
<dbReference type="SUPFAM" id="SSF46894">
    <property type="entry name" value="C-terminal effector domain of the bipartite response regulators"/>
    <property type="match status" value="1"/>
</dbReference>
<dbReference type="InterPro" id="IPR036388">
    <property type="entry name" value="WH-like_DNA-bd_sf"/>
</dbReference>
<dbReference type="PRINTS" id="PR00038">
    <property type="entry name" value="HTHLUXR"/>
</dbReference>
<dbReference type="InterPro" id="IPR058852">
    <property type="entry name" value="HTH_77"/>
</dbReference>
<dbReference type="Gene3D" id="1.10.10.10">
    <property type="entry name" value="Winged helix-like DNA-binding domain superfamily/Winged helix DNA-binding domain"/>
    <property type="match status" value="1"/>
</dbReference>
<dbReference type="InterPro" id="IPR000792">
    <property type="entry name" value="Tscrpt_reg_LuxR_C"/>
</dbReference>